<dbReference type="InterPro" id="IPR038740">
    <property type="entry name" value="BioF2-like_GNAT_dom"/>
</dbReference>
<gene>
    <name evidence="2" type="ORF">JF887_01265</name>
</gene>
<dbReference type="EMBL" id="JAEKNN010000006">
    <property type="protein sequence ID" value="MBJ7608048.1"/>
    <property type="molecule type" value="Genomic_DNA"/>
</dbReference>
<protein>
    <submittedName>
        <fullName evidence="2">GNAT family N-acetyltransferase</fullName>
    </submittedName>
</protein>
<dbReference type="Pfam" id="PF13480">
    <property type="entry name" value="Acetyltransf_6"/>
    <property type="match status" value="1"/>
</dbReference>
<evidence type="ECO:0000313" key="2">
    <source>
        <dbReference type="EMBL" id="MBJ7608048.1"/>
    </source>
</evidence>
<dbReference type="SUPFAM" id="SSF55729">
    <property type="entry name" value="Acyl-CoA N-acyltransferases (Nat)"/>
    <property type="match status" value="1"/>
</dbReference>
<accession>A0A934NDT8</accession>
<proteinExistence type="predicted"/>
<dbReference type="Proteomes" id="UP000614410">
    <property type="component" value="Unassembled WGS sequence"/>
</dbReference>
<sequence>MRVELLAALGPHADAWDALVDGMPLPSPFLRSWWLSTAAGAAPHLALVFAGERLVGGLALECDRHLGVERYRVLGCGRLCPDHLDAVAAPDRPGAVASALRDWLGRSGDRLIDLDGVVSGSMMAAALPGRVRRDRTDVAPYVSLSGGFLASGSAKLRSTVNRTERRLGKVAGSLVVRRVEDTELALGLLRRLHALRWAGASAFLDDFDRFGAVCRAAALRGELAICALFAGEEAIAVVAAFEVAGRISYYQSGRDPAPRWRRSGTLLLARSIDGAAERGLREADLLRGDEQYKLELTSERRQLWRLRCTTGPRSTLALGIDVAAEHGRHLLGRTRRWLRTNLPSRRPPAPQP</sequence>
<feature type="domain" description="BioF2-like acetyltransferase" evidence="1">
    <location>
        <begin position="155"/>
        <end position="293"/>
    </location>
</feature>
<dbReference type="InterPro" id="IPR016181">
    <property type="entry name" value="Acyl_CoA_acyltransferase"/>
</dbReference>
<name>A0A934NDT8_9BACT</name>
<organism evidence="2 3">
    <name type="scientific">Candidatus Amunia macphersoniae</name>
    <dbReference type="NCBI Taxonomy" id="3127014"/>
    <lineage>
        <taxon>Bacteria</taxon>
        <taxon>Bacillati</taxon>
        <taxon>Candidatus Dormiibacterota</taxon>
        <taxon>Candidatus Dormibacteria</taxon>
        <taxon>Candidatus Aeolococcales</taxon>
        <taxon>Candidatus Aeolococcaceae</taxon>
        <taxon>Candidatus Amunia</taxon>
    </lineage>
</organism>
<reference evidence="2 3" key="1">
    <citation type="submission" date="2020-10" db="EMBL/GenBank/DDBJ databases">
        <title>Ca. Dormibacterota MAGs.</title>
        <authorList>
            <person name="Montgomery K."/>
        </authorList>
    </citation>
    <scope>NUCLEOTIDE SEQUENCE [LARGE SCALE GENOMIC DNA]</scope>
    <source>
        <strain evidence="2">Mitchell_Peninsula_5</strain>
    </source>
</reference>
<evidence type="ECO:0000313" key="3">
    <source>
        <dbReference type="Proteomes" id="UP000614410"/>
    </source>
</evidence>
<evidence type="ECO:0000259" key="1">
    <source>
        <dbReference type="Pfam" id="PF13480"/>
    </source>
</evidence>
<dbReference type="AlphaFoldDB" id="A0A934NDT8"/>
<comment type="caution">
    <text evidence="2">The sequence shown here is derived from an EMBL/GenBank/DDBJ whole genome shotgun (WGS) entry which is preliminary data.</text>
</comment>
<dbReference type="Gene3D" id="3.40.630.30">
    <property type="match status" value="1"/>
</dbReference>